<name>A0ABN7Q0A0_9BURK</name>
<dbReference type="Proteomes" id="UP000672657">
    <property type="component" value="Unassembled WGS sequence"/>
</dbReference>
<reference evidence="6 7" key="1">
    <citation type="submission" date="2021-03" db="EMBL/GenBank/DDBJ databases">
        <authorList>
            <person name="Peeters C."/>
        </authorList>
    </citation>
    <scope>NUCLEOTIDE SEQUENCE [LARGE SCALE GENOMIC DNA]</scope>
    <source>
        <strain evidence="6 7">LMG 26411</strain>
    </source>
</reference>
<evidence type="ECO:0000256" key="1">
    <source>
        <dbReference type="ARBA" id="ARBA00023015"/>
    </source>
</evidence>
<sequence>MPPLTFTPTEREDHRTVTARKKREAMRARILRAIMDLYADRSKISTSIEDVAREAEISRGTFYKHFNSLDEALIAVGREVTDQMTQDMLPIYDAVTDPVNRVSTGLRLFLTRALTDHRWAAFVLRAELVAQKSEMLTYLMKDLRNGAIDGVMEFDNLQAAVDSVMGATVEGIRTILLKRTKDPEQYIDSTIRITLRGLAVEKRRALKATETSRELVAGLPQSVRETWRAGA</sequence>
<keyword evidence="3" id="KW-0804">Transcription</keyword>
<dbReference type="InterPro" id="IPR050109">
    <property type="entry name" value="HTH-type_TetR-like_transc_reg"/>
</dbReference>
<comment type="caution">
    <text evidence="6">The sequence shown here is derived from an EMBL/GenBank/DDBJ whole genome shotgun (WGS) entry which is preliminary data.</text>
</comment>
<evidence type="ECO:0000256" key="4">
    <source>
        <dbReference type="PROSITE-ProRule" id="PRU00335"/>
    </source>
</evidence>
<dbReference type="RefSeq" id="WP_211952825.1">
    <property type="nucleotide sequence ID" value="NZ_CAJPVI010000008.1"/>
</dbReference>
<feature type="DNA-binding region" description="H-T-H motif" evidence="4">
    <location>
        <begin position="47"/>
        <end position="66"/>
    </location>
</feature>
<dbReference type="PROSITE" id="PS50977">
    <property type="entry name" value="HTH_TETR_2"/>
    <property type="match status" value="1"/>
</dbReference>
<proteinExistence type="predicted"/>
<dbReference type="PANTHER" id="PTHR30055:SF234">
    <property type="entry name" value="HTH-TYPE TRANSCRIPTIONAL REGULATOR BETI"/>
    <property type="match status" value="1"/>
</dbReference>
<dbReference type="Gene3D" id="1.10.357.10">
    <property type="entry name" value="Tetracycline Repressor, domain 2"/>
    <property type="match status" value="1"/>
</dbReference>
<dbReference type="SUPFAM" id="SSF46689">
    <property type="entry name" value="Homeodomain-like"/>
    <property type="match status" value="1"/>
</dbReference>
<organism evidence="6 7">
    <name type="scientific">Cupriavidus numazuensis</name>
    <dbReference type="NCBI Taxonomy" id="221992"/>
    <lineage>
        <taxon>Bacteria</taxon>
        <taxon>Pseudomonadati</taxon>
        <taxon>Pseudomonadota</taxon>
        <taxon>Betaproteobacteria</taxon>
        <taxon>Burkholderiales</taxon>
        <taxon>Burkholderiaceae</taxon>
        <taxon>Cupriavidus</taxon>
    </lineage>
</organism>
<dbReference type="PANTHER" id="PTHR30055">
    <property type="entry name" value="HTH-TYPE TRANSCRIPTIONAL REGULATOR RUTR"/>
    <property type="match status" value="1"/>
</dbReference>
<dbReference type="Pfam" id="PF00440">
    <property type="entry name" value="TetR_N"/>
    <property type="match status" value="1"/>
</dbReference>
<dbReference type="InterPro" id="IPR001647">
    <property type="entry name" value="HTH_TetR"/>
</dbReference>
<feature type="domain" description="HTH tetR-type" evidence="5">
    <location>
        <begin position="24"/>
        <end position="84"/>
    </location>
</feature>
<evidence type="ECO:0000256" key="3">
    <source>
        <dbReference type="ARBA" id="ARBA00023163"/>
    </source>
</evidence>
<dbReference type="EMBL" id="CAJPVI010000008">
    <property type="protein sequence ID" value="CAG2139338.1"/>
    <property type="molecule type" value="Genomic_DNA"/>
</dbReference>
<keyword evidence="2 4" id="KW-0238">DNA-binding</keyword>
<keyword evidence="7" id="KW-1185">Reference proteome</keyword>
<protein>
    <recommendedName>
        <fullName evidence="5">HTH tetR-type domain-containing protein</fullName>
    </recommendedName>
</protein>
<evidence type="ECO:0000256" key="2">
    <source>
        <dbReference type="ARBA" id="ARBA00023125"/>
    </source>
</evidence>
<gene>
    <name evidence="6" type="ORF">LMG26411_01692</name>
</gene>
<keyword evidence="1" id="KW-0805">Transcription regulation</keyword>
<evidence type="ECO:0000313" key="6">
    <source>
        <dbReference type="EMBL" id="CAG2139338.1"/>
    </source>
</evidence>
<accession>A0ABN7Q0A0</accession>
<evidence type="ECO:0000259" key="5">
    <source>
        <dbReference type="PROSITE" id="PS50977"/>
    </source>
</evidence>
<evidence type="ECO:0000313" key="7">
    <source>
        <dbReference type="Proteomes" id="UP000672657"/>
    </source>
</evidence>
<dbReference type="InterPro" id="IPR009057">
    <property type="entry name" value="Homeodomain-like_sf"/>
</dbReference>